<feature type="signal peptide" evidence="1">
    <location>
        <begin position="1"/>
        <end position="21"/>
    </location>
</feature>
<dbReference type="AlphaFoldDB" id="A0A814HXD4"/>
<evidence type="ECO:0008006" key="4">
    <source>
        <dbReference type="Google" id="ProtNLM"/>
    </source>
</evidence>
<evidence type="ECO:0000256" key="1">
    <source>
        <dbReference type="SAM" id="SignalP"/>
    </source>
</evidence>
<sequence length="71" mass="8569">MLLTIELSLILLDFLSFQTHTCKFQPDIHLKAHCKQKNHYTYLFGCNYCYSWFDGRRMARYQKIAFENILS</sequence>
<name>A0A814HXD4_ADIRI</name>
<dbReference type="Proteomes" id="UP000663852">
    <property type="component" value="Unassembled WGS sequence"/>
</dbReference>
<keyword evidence="1" id="KW-0732">Signal</keyword>
<organism evidence="2 3">
    <name type="scientific">Adineta ricciae</name>
    <name type="common">Rotifer</name>
    <dbReference type="NCBI Taxonomy" id="249248"/>
    <lineage>
        <taxon>Eukaryota</taxon>
        <taxon>Metazoa</taxon>
        <taxon>Spiralia</taxon>
        <taxon>Gnathifera</taxon>
        <taxon>Rotifera</taxon>
        <taxon>Eurotatoria</taxon>
        <taxon>Bdelloidea</taxon>
        <taxon>Adinetida</taxon>
        <taxon>Adinetidae</taxon>
        <taxon>Adineta</taxon>
    </lineage>
</organism>
<accession>A0A814HXD4</accession>
<evidence type="ECO:0000313" key="3">
    <source>
        <dbReference type="Proteomes" id="UP000663852"/>
    </source>
</evidence>
<evidence type="ECO:0000313" key="2">
    <source>
        <dbReference type="EMBL" id="CAF1015205.1"/>
    </source>
</evidence>
<feature type="chain" id="PRO_5033019455" description="Secreted protein" evidence="1">
    <location>
        <begin position="22"/>
        <end position="71"/>
    </location>
</feature>
<proteinExistence type="predicted"/>
<comment type="caution">
    <text evidence="2">The sequence shown here is derived from an EMBL/GenBank/DDBJ whole genome shotgun (WGS) entry which is preliminary data.</text>
</comment>
<protein>
    <recommendedName>
        <fullName evidence="4">Secreted protein</fullName>
    </recommendedName>
</protein>
<gene>
    <name evidence="2" type="ORF">EDS130_LOCUS15599</name>
</gene>
<reference evidence="2" key="1">
    <citation type="submission" date="2021-02" db="EMBL/GenBank/DDBJ databases">
        <authorList>
            <person name="Nowell W R."/>
        </authorList>
    </citation>
    <scope>NUCLEOTIDE SEQUENCE</scope>
</reference>
<dbReference type="EMBL" id="CAJNOJ010000066">
    <property type="protein sequence ID" value="CAF1015205.1"/>
    <property type="molecule type" value="Genomic_DNA"/>
</dbReference>